<dbReference type="AlphaFoldDB" id="C5SZK3"/>
<keyword evidence="2" id="KW-1185">Reference proteome</keyword>
<reference evidence="1 2" key="1">
    <citation type="submission" date="2009-05" db="EMBL/GenBank/DDBJ databases">
        <title>The draft genome of Acidovorax delafieldii 2AN.</title>
        <authorList>
            <consortium name="US DOE Joint Genome Institute (JGI-PGF)"/>
            <person name="Lucas S."/>
            <person name="Copeland A."/>
            <person name="Lapidus A."/>
            <person name="Glavina del Rio T."/>
            <person name="Tice H."/>
            <person name="Bruce D."/>
            <person name="Goodwin L."/>
            <person name="Pitluck S."/>
            <person name="Larimer F."/>
            <person name="Land M.L."/>
            <person name="Hauser L."/>
            <person name="Shelobolina E.S."/>
            <person name="Picardal F."/>
            <person name="Roden E."/>
            <person name="Emerson D."/>
        </authorList>
    </citation>
    <scope>NUCLEOTIDE SEQUENCE [LARGE SCALE GENOMIC DNA]</scope>
    <source>
        <strain evidence="1 2">2AN</strain>
    </source>
</reference>
<organism evidence="1 2">
    <name type="scientific">Acidovorax delafieldii 2AN</name>
    <dbReference type="NCBI Taxonomy" id="573060"/>
    <lineage>
        <taxon>Bacteria</taxon>
        <taxon>Pseudomonadati</taxon>
        <taxon>Pseudomonadota</taxon>
        <taxon>Betaproteobacteria</taxon>
        <taxon>Burkholderiales</taxon>
        <taxon>Comamonadaceae</taxon>
        <taxon>Acidovorax</taxon>
    </lineage>
</organism>
<gene>
    <name evidence="1" type="ORF">AcdelDRAFT_0083</name>
</gene>
<dbReference type="Proteomes" id="UP000003856">
    <property type="component" value="Unassembled WGS sequence"/>
</dbReference>
<accession>C5SZK3</accession>
<dbReference type="PATRIC" id="fig|573060.9.peg.5223"/>
<protein>
    <submittedName>
        <fullName evidence="1">Uncharacterized protein</fullName>
    </submittedName>
</protein>
<evidence type="ECO:0000313" key="2">
    <source>
        <dbReference type="Proteomes" id="UP000003856"/>
    </source>
</evidence>
<dbReference type="EMBL" id="ACQT01000001">
    <property type="protein sequence ID" value="EER62399.1"/>
    <property type="molecule type" value="Genomic_DNA"/>
</dbReference>
<comment type="caution">
    <text evidence="1">The sequence shown here is derived from an EMBL/GenBank/DDBJ whole genome shotgun (WGS) entry which is preliminary data.</text>
</comment>
<sequence length="32" mass="3610">MVPIYSKWYRLNSVHDASPGAETSICTLQLQT</sequence>
<name>C5SZK3_ACIDE</name>
<evidence type="ECO:0000313" key="1">
    <source>
        <dbReference type="EMBL" id="EER62399.1"/>
    </source>
</evidence>
<proteinExistence type="predicted"/>